<evidence type="ECO:0000313" key="2">
    <source>
        <dbReference type="EMBL" id="CAG4937446.1"/>
    </source>
</evidence>
<dbReference type="AlphaFoldDB" id="A0A8S3W2S2"/>
<reference evidence="2" key="1">
    <citation type="submission" date="2021-04" db="EMBL/GenBank/DDBJ databases">
        <authorList>
            <person name="Tunstrom K."/>
        </authorList>
    </citation>
    <scope>NUCLEOTIDE SEQUENCE</scope>
</reference>
<keyword evidence="3" id="KW-1185">Reference proteome</keyword>
<evidence type="ECO:0000313" key="3">
    <source>
        <dbReference type="Proteomes" id="UP000691718"/>
    </source>
</evidence>
<proteinExistence type="predicted"/>
<sequence>MDLIRDQDKILQILKESDNDDDDSSLVPSDSELDDNLEEDLVENTDESEEKSSFSVEDLNVSRINRNRNRIPDSDDDSLEYLQPCPLIVSQENPVIQPERPLIYEKKKQI</sequence>
<dbReference type="Proteomes" id="UP000691718">
    <property type="component" value="Unassembled WGS sequence"/>
</dbReference>
<evidence type="ECO:0000256" key="1">
    <source>
        <dbReference type="SAM" id="MobiDB-lite"/>
    </source>
</evidence>
<name>A0A8S3W2S2_PARAO</name>
<feature type="region of interest" description="Disordered" evidence="1">
    <location>
        <begin position="14"/>
        <end position="36"/>
    </location>
</feature>
<dbReference type="EMBL" id="CAJQZP010000081">
    <property type="protein sequence ID" value="CAG4937446.1"/>
    <property type="molecule type" value="Genomic_DNA"/>
</dbReference>
<comment type="caution">
    <text evidence="2">The sequence shown here is derived from an EMBL/GenBank/DDBJ whole genome shotgun (WGS) entry which is preliminary data.</text>
</comment>
<protein>
    <submittedName>
        <fullName evidence="2">(apollo) hypothetical protein</fullName>
    </submittedName>
</protein>
<organism evidence="2 3">
    <name type="scientific">Parnassius apollo</name>
    <name type="common">Apollo butterfly</name>
    <name type="synonym">Papilio apollo</name>
    <dbReference type="NCBI Taxonomy" id="110799"/>
    <lineage>
        <taxon>Eukaryota</taxon>
        <taxon>Metazoa</taxon>
        <taxon>Ecdysozoa</taxon>
        <taxon>Arthropoda</taxon>
        <taxon>Hexapoda</taxon>
        <taxon>Insecta</taxon>
        <taxon>Pterygota</taxon>
        <taxon>Neoptera</taxon>
        <taxon>Endopterygota</taxon>
        <taxon>Lepidoptera</taxon>
        <taxon>Glossata</taxon>
        <taxon>Ditrysia</taxon>
        <taxon>Papilionoidea</taxon>
        <taxon>Papilionidae</taxon>
        <taxon>Parnassiinae</taxon>
        <taxon>Parnassini</taxon>
        <taxon>Parnassius</taxon>
        <taxon>Parnassius</taxon>
    </lineage>
</organism>
<accession>A0A8S3W2S2</accession>
<gene>
    <name evidence="2" type="ORF">PAPOLLO_LOCUS1432</name>
</gene>